<dbReference type="EMBL" id="BMKX01000014">
    <property type="protein sequence ID" value="GGJ73990.1"/>
    <property type="molecule type" value="Genomic_DNA"/>
</dbReference>
<sequence>MSDLERVYAQLLARAPENKIEPRMDPMFRAMEILGEPQKAAPVIHITGTNGKTSTARMIESLLQAHDIRTGRYSSPHLLKVTERISIDGEPVDDETFVRVWDEIAPFLDLVDAELAEQSENRLTYFEAVTILAFAIFAEVPVEVVVLEVGLGGITDATNVADAQVSVFTPISLDHTDLLGDTTELIAEEKVGILKPGGYLVSARQPEDAAEVLVSKVRELEVPMAFETRDFKLIDRTMGVGGQVLSIEGQAGRYDEIYLPLYGAHQAQNAVVALAAVEAFLGGGERELNVELVRDGFAATTSPGRLELVRSAPSILVDAGHNPDGIKASAEAIKESFGFSRLVLMVGILQEKDAEAMLYTMREEYGDLVDDLCLTQSSSPRAIPAGELSTMAIEAGWPEEDLHVTENLEDAVEWCVGRAESGDDLAGGVLVTGSITLVGEISLLLKGGQSS</sequence>
<feature type="domain" description="Mur ligase C-terminal" evidence="11">
    <location>
        <begin position="304"/>
        <end position="434"/>
    </location>
</feature>
<evidence type="ECO:0000256" key="5">
    <source>
        <dbReference type="ARBA" id="ARBA00022741"/>
    </source>
</evidence>
<evidence type="ECO:0000259" key="11">
    <source>
        <dbReference type="Pfam" id="PF02875"/>
    </source>
</evidence>
<evidence type="ECO:0000313" key="14">
    <source>
        <dbReference type="Proteomes" id="UP000606115"/>
    </source>
</evidence>
<dbReference type="PIRSF" id="PIRSF001563">
    <property type="entry name" value="Folylpolyglu_synth"/>
    <property type="match status" value="1"/>
</dbReference>
<dbReference type="Gene3D" id="3.40.1190.10">
    <property type="entry name" value="Mur-like, catalytic domain"/>
    <property type="match status" value="1"/>
</dbReference>
<reference evidence="14" key="1">
    <citation type="journal article" date="2019" name="Int. J. Syst. Evol. Microbiol.">
        <title>The Global Catalogue of Microorganisms (GCM) 10K type strain sequencing project: providing services to taxonomists for standard genome sequencing and annotation.</title>
        <authorList>
            <consortium name="The Broad Institute Genomics Platform"/>
            <consortium name="The Broad Institute Genome Sequencing Center for Infectious Disease"/>
            <person name="Wu L."/>
            <person name="Ma J."/>
        </authorList>
    </citation>
    <scope>NUCLEOTIDE SEQUENCE [LARGE SCALE GENOMIC DNA]</scope>
    <source>
        <strain evidence="14">CGMCC 1.3685</strain>
    </source>
</reference>
<dbReference type="EC" id="6.3.2.17" evidence="2"/>
<dbReference type="Pfam" id="PF08245">
    <property type="entry name" value="Mur_ligase_M"/>
    <property type="match status" value="1"/>
</dbReference>
<evidence type="ECO:0000259" key="12">
    <source>
        <dbReference type="Pfam" id="PF08245"/>
    </source>
</evidence>
<evidence type="ECO:0000256" key="1">
    <source>
        <dbReference type="ARBA" id="ARBA00008276"/>
    </source>
</evidence>
<comment type="catalytic activity">
    <reaction evidence="9">
        <text>(6S)-5,6,7,8-tetrahydrofolyl-(gamma-L-Glu)(n) + L-glutamate + ATP = (6S)-5,6,7,8-tetrahydrofolyl-(gamma-L-Glu)(n+1) + ADP + phosphate + H(+)</text>
        <dbReference type="Rhea" id="RHEA:10580"/>
        <dbReference type="Rhea" id="RHEA-COMP:14738"/>
        <dbReference type="Rhea" id="RHEA-COMP:14740"/>
        <dbReference type="ChEBI" id="CHEBI:15378"/>
        <dbReference type="ChEBI" id="CHEBI:29985"/>
        <dbReference type="ChEBI" id="CHEBI:30616"/>
        <dbReference type="ChEBI" id="CHEBI:43474"/>
        <dbReference type="ChEBI" id="CHEBI:141005"/>
        <dbReference type="ChEBI" id="CHEBI:456216"/>
        <dbReference type="EC" id="6.3.2.17"/>
    </reaction>
</comment>
<comment type="similarity">
    <text evidence="1 10">Belongs to the folylpolyglutamate synthase family.</text>
</comment>
<evidence type="ECO:0000256" key="4">
    <source>
        <dbReference type="ARBA" id="ARBA00022723"/>
    </source>
</evidence>
<keyword evidence="4" id="KW-0479">Metal-binding</keyword>
<gene>
    <name evidence="13" type="ORF">GCM10007173_36210</name>
</gene>
<dbReference type="PANTHER" id="PTHR11136:SF0">
    <property type="entry name" value="DIHYDROFOLATE SYNTHETASE-RELATED"/>
    <property type="match status" value="1"/>
</dbReference>
<dbReference type="Gene3D" id="3.90.190.20">
    <property type="entry name" value="Mur ligase, C-terminal domain"/>
    <property type="match status" value="1"/>
</dbReference>
<dbReference type="Pfam" id="PF02875">
    <property type="entry name" value="Mur_ligase_C"/>
    <property type="match status" value="1"/>
</dbReference>
<evidence type="ECO:0000256" key="6">
    <source>
        <dbReference type="ARBA" id="ARBA00022840"/>
    </source>
</evidence>
<proteinExistence type="inferred from homology"/>
<dbReference type="RefSeq" id="WP_096254646.1">
    <property type="nucleotide sequence ID" value="NZ_BMKX01000014.1"/>
</dbReference>
<evidence type="ECO:0000256" key="8">
    <source>
        <dbReference type="ARBA" id="ARBA00030592"/>
    </source>
</evidence>
<protein>
    <recommendedName>
        <fullName evidence="2">tetrahydrofolate synthase</fullName>
        <ecNumber evidence="2">6.3.2.17</ecNumber>
    </recommendedName>
    <alternativeName>
        <fullName evidence="8">Tetrahydrofolylpolyglutamate synthase</fullName>
    </alternativeName>
</protein>
<keyword evidence="5 10" id="KW-0547">Nucleotide-binding</keyword>
<dbReference type="SUPFAM" id="SSF53623">
    <property type="entry name" value="MurD-like peptide ligases, catalytic domain"/>
    <property type="match status" value="1"/>
</dbReference>
<accession>A0ABQ2DUQ1</accession>
<evidence type="ECO:0000256" key="7">
    <source>
        <dbReference type="ARBA" id="ARBA00022842"/>
    </source>
</evidence>
<dbReference type="SUPFAM" id="SSF53244">
    <property type="entry name" value="MurD-like peptide ligases, peptide-binding domain"/>
    <property type="match status" value="1"/>
</dbReference>
<evidence type="ECO:0000256" key="3">
    <source>
        <dbReference type="ARBA" id="ARBA00022598"/>
    </source>
</evidence>
<keyword evidence="7" id="KW-0460">Magnesium</keyword>
<keyword evidence="3 10" id="KW-0436">Ligase</keyword>
<name>A0ABQ2DUQ1_9MICC</name>
<dbReference type="NCBIfam" id="TIGR01499">
    <property type="entry name" value="folC"/>
    <property type="match status" value="1"/>
</dbReference>
<keyword evidence="6 10" id="KW-0067">ATP-binding</keyword>
<dbReference type="GeneID" id="303305947"/>
<evidence type="ECO:0000313" key="13">
    <source>
        <dbReference type="EMBL" id="GGJ73990.1"/>
    </source>
</evidence>
<evidence type="ECO:0000256" key="2">
    <source>
        <dbReference type="ARBA" id="ARBA00013025"/>
    </source>
</evidence>
<dbReference type="PANTHER" id="PTHR11136">
    <property type="entry name" value="FOLYLPOLYGLUTAMATE SYNTHASE-RELATED"/>
    <property type="match status" value="1"/>
</dbReference>
<evidence type="ECO:0000256" key="10">
    <source>
        <dbReference type="PIRNR" id="PIRNR001563"/>
    </source>
</evidence>
<comment type="caution">
    <text evidence="13">The sequence shown here is derived from an EMBL/GenBank/DDBJ whole genome shotgun (WGS) entry which is preliminary data.</text>
</comment>
<dbReference type="Proteomes" id="UP000606115">
    <property type="component" value="Unassembled WGS sequence"/>
</dbReference>
<feature type="domain" description="Mur ligase central" evidence="12">
    <location>
        <begin position="46"/>
        <end position="277"/>
    </location>
</feature>
<dbReference type="InterPro" id="IPR013221">
    <property type="entry name" value="Mur_ligase_cen"/>
</dbReference>
<evidence type="ECO:0000256" key="9">
    <source>
        <dbReference type="ARBA" id="ARBA00047493"/>
    </source>
</evidence>
<dbReference type="InterPro" id="IPR004101">
    <property type="entry name" value="Mur_ligase_C"/>
</dbReference>
<dbReference type="InterPro" id="IPR036615">
    <property type="entry name" value="Mur_ligase_C_dom_sf"/>
</dbReference>
<dbReference type="InterPro" id="IPR001645">
    <property type="entry name" value="Folylpolyglutamate_synth"/>
</dbReference>
<dbReference type="InterPro" id="IPR036565">
    <property type="entry name" value="Mur-like_cat_sf"/>
</dbReference>
<organism evidence="13 14">
    <name type="scientific">Glutamicibacter ardleyensis</name>
    <dbReference type="NCBI Taxonomy" id="225894"/>
    <lineage>
        <taxon>Bacteria</taxon>
        <taxon>Bacillati</taxon>
        <taxon>Actinomycetota</taxon>
        <taxon>Actinomycetes</taxon>
        <taxon>Micrococcales</taxon>
        <taxon>Micrococcaceae</taxon>
        <taxon>Glutamicibacter</taxon>
    </lineage>
</organism>
<keyword evidence="14" id="KW-1185">Reference proteome</keyword>